<sequence length="175" mass="17681">MSQGHSVSRVSAVTQYRWVAGGASGLVAGVGMGVVFHAGANLMPFVGALYGWPTVVGGWVVHLVNSVLAGLLFAFVVTRPVFHSQVESVGESVAAGVVFAAAIGLLSTGLLLPVSMSALGVQSFPEPLVPLPGMLGSLIVVASVGVAHLVYGLLLGWTYAAVRVRGASDGIASEA</sequence>
<comment type="caution">
    <text evidence="2">The sequence shown here is derived from an EMBL/GenBank/DDBJ whole genome shotgun (WGS) entry which is preliminary data.</text>
</comment>
<feature type="transmembrane region" description="Helical" evidence="1">
    <location>
        <begin position="93"/>
        <end position="114"/>
    </location>
</feature>
<gene>
    <name evidence="2" type="ORF">KTS37_02595</name>
</gene>
<protein>
    <recommendedName>
        <fullName evidence="4">Histidine kinase</fullName>
    </recommendedName>
</protein>
<evidence type="ECO:0000313" key="3">
    <source>
        <dbReference type="Proteomes" id="UP001166304"/>
    </source>
</evidence>
<evidence type="ECO:0000313" key="2">
    <source>
        <dbReference type="EMBL" id="MBV0900667.1"/>
    </source>
</evidence>
<accession>A0AA41G5V5</accession>
<proteinExistence type="predicted"/>
<keyword evidence="1" id="KW-0472">Membrane</keyword>
<feature type="transmembrane region" description="Helical" evidence="1">
    <location>
        <begin position="59"/>
        <end position="81"/>
    </location>
</feature>
<evidence type="ECO:0000256" key="1">
    <source>
        <dbReference type="SAM" id="Phobius"/>
    </source>
</evidence>
<feature type="transmembrane region" description="Helical" evidence="1">
    <location>
        <begin position="134"/>
        <end position="155"/>
    </location>
</feature>
<organism evidence="2 3">
    <name type="scientific">Haloarcula salina</name>
    <dbReference type="NCBI Taxonomy" id="1429914"/>
    <lineage>
        <taxon>Archaea</taxon>
        <taxon>Methanobacteriati</taxon>
        <taxon>Methanobacteriota</taxon>
        <taxon>Stenosarchaea group</taxon>
        <taxon>Halobacteria</taxon>
        <taxon>Halobacteriales</taxon>
        <taxon>Haloarculaceae</taxon>
        <taxon>Haloarcula</taxon>
    </lineage>
</organism>
<keyword evidence="1" id="KW-1133">Transmembrane helix</keyword>
<dbReference type="AlphaFoldDB" id="A0AA41G5V5"/>
<keyword evidence="3" id="KW-1185">Reference proteome</keyword>
<feature type="transmembrane region" description="Helical" evidence="1">
    <location>
        <begin position="18"/>
        <end position="39"/>
    </location>
</feature>
<reference evidence="2" key="1">
    <citation type="submission" date="2021-06" db="EMBL/GenBank/DDBJ databases">
        <title>New haloarchaea isolates fom saline soil.</title>
        <authorList>
            <person name="Duran-Viseras A."/>
            <person name="Sanchez-Porro C.S."/>
            <person name="Ventosa A."/>
        </authorList>
    </citation>
    <scope>NUCLEOTIDE SEQUENCE</scope>
    <source>
        <strain evidence="2">JCM 18369</strain>
    </source>
</reference>
<keyword evidence="1" id="KW-0812">Transmembrane</keyword>
<dbReference type="RefSeq" id="WP_174242920.1">
    <property type="nucleotide sequence ID" value="NZ_JAHQXE010000001.1"/>
</dbReference>
<name>A0AA41G5V5_9EURY</name>
<dbReference type="Proteomes" id="UP001166304">
    <property type="component" value="Unassembled WGS sequence"/>
</dbReference>
<evidence type="ECO:0008006" key="4">
    <source>
        <dbReference type="Google" id="ProtNLM"/>
    </source>
</evidence>
<dbReference type="EMBL" id="JAHQXE010000001">
    <property type="protein sequence ID" value="MBV0900667.1"/>
    <property type="molecule type" value="Genomic_DNA"/>
</dbReference>